<name>A0ABD3PK97_9STRA</name>
<gene>
    <name evidence="1" type="ORF">HJC23_008150</name>
</gene>
<comment type="caution">
    <text evidence="1">The sequence shown here is derived from an EMBL/GenBank/DDBJ whole genome shotgun (WGS) entry which is preliminary data.</text>
</comment>
<dbReference type="AlphaFoldDB" id="A0ABD3PK97"/>
<reference evidence="1 2" key="1">
    <citation type="journal article" date="2020" name="G3 (Bethesda)">
        <title>Improved Reference Genome for Cyclotella cryptica CCMP332, a Model for Cell Wall Morphogenesis, Salinity Adaptation, and Lipid Production in Diatoms (Bacillariophyta).</title>
        <authorList>
            <person name="Roberts W.R."/>
            <person name="Downey K.M."/>
            <person name="Ruck E.C."/>
            <person name="Traller J.C."/>
            <person name="Alverson A.J."/>
        </authorList>
    </citation>
    <scope>NUCLEOTIDE SEQUENCE [LARGE SCALE GENOMIC DNA]</scope>
    <source>
        <strain evidence="1 2">CCMP332</strain>
    </source>
</reference>
<proteinExistence type="predicted"/>
<evidence type="ECO:0008006" key="3">
    <source>
        <dbReference type="Google" id="ProtNLM"/>
    </source>
</evidence>
<evidence type="ECO:0000313" key="2">
    <source>
        <dbReference type="Proteomes" id="UP001516023"/>
    </source>
</evidence>
<dbReference type="Proteomes" id="UP001516023">
    <property type="component" value="Unassembled WGS sequence"/>
</dbReference>
<organism evidence="1 2">
    <name type="scientific">Cyclotella cryptica</name>
    <dbReference type="NCBI Taxonomy" id="29204"/>
    <lineage>
        <taxon>Eukaryota</taxon>
        <taxon>Sar</taxon>
        <taxon>Stramenopiles</taxon>
        <taxon>Ochrophyta</taxon>
        <taxon>Bacillariophyta</taxon>
        <taxon>Coscinodiscophyceae</taxon>
        <taxon>Thalassiosirophycidae</taxon>
        <taxon>Stephanodiscales</taxon>
        <taxon>Stephanodiscaceae</taxon>
        <taxon>Cyclotella</taxon>
    </lineage>
</organism>
<protein>
    <recommendedName>
        <fullName evidence="3">DNA polymerase epsilon catalytic subunit</fullName>
    </recommendedName>
</protein>
<sequence length="217" mass="24889">MFDEERLDPDESDAWAHNKCEGFDDEADNSSGSVTSNLQSDCSFDLRQSWPMRKCQGGLLPAHRRDRSNAHFIICDEKSVFVSFDIEIGGKYDGIMQISAELSCVDNERPNKSNILTSDEVNEVYREPVMFNRYDDPGSGVYFEEQCAAVNKIDIIWLDFCKWIKENITADKVGVLASYNDQNCNMKCLWKLTQAPYSPFSLPSKLKWFMDPYKVIT</sequence>
<keyword evidence="2" id="KW-1185">Reference proteome</keyword>
<dbReference type="EMBL" id="JABMIG020000162">
    <property type="protein sequence ID" value="KAL3788088.1"/>
    <property type="molecule type" value="Genomic_DNA"/>
</dbReference>
<evidence type="ECO:0000313" key="1">
    <source>
        <dbReference type="EMBL" id="KAL3788088.1"/>
    </source>
</evidence>
<accession>A0ABD3PK97</accession>